<sequence>MTIFHPFFLSLTEIRYNKDSQKLEISQKIFWDDLEIGMGNYTGENVNFLNPKDPAKLKSQLQEYLQLHNQVVVNGKNLTLRLLGYEVEDDAAWFFLESSSSEVPKSVEVKNTVLLKDIEGQRNIVHVYNQTNSPRSLLLGKGEESGTIEF</sequence>
<dbReference type="InterPro" id="IPR046525">
    <property type="entry name" value="DUF6702"/>
</dbReference>
<comment type="caution">
    <text evidence="1">The sequence shown here is derived from an EMBL/GenBank/DDBJ whole genome shotgun (WGS) entry which is preliminary data.</text>
</comment>
<keyword evidence="2" id="KW-1185">Reference proteome</keyword>
<evidence type="ECO:0000313" key="2">
    <source>
        <dbReference type="Proteomes" id="UP001500469"/>
    </source>
</evidence>
<dbReference type="Proteomes" id="UP001500469">
    <property type="component" value="Unassembled WGS sequence"/>
</dbReference>
<gene>
    <name evidence="1" type="ORF">GCM10009119_07180</name>
</gene>
<protein>
    <submittedName>
        <fullName evidence="1">Uncharacterized protein</fullName>
    </submittedName>
</protein>
<organism evidence="1 2">
    <name type="scientific">Algoriphagus jejuensis</name>
    <dbReference type="NCBI Taxonomy" id="419934"/>
    <lineage>
        <taxon>Bacteria</taxon>
        <taxon>Pseudomonadati</taxon>
        <taxon>Bacteroidota</taxon>
        <taxon>Cytophagia</taxon>
        <taxon>Cytophagales</taxon>
        <taxon>Cyclobacteriaceae</taxon>
        <taxon>Algoriphagus</taxon>
    </lineage>
</organism>
<evidence type="ECO:0000313" key="1">
    <source>
        <dbReference type="EMBL" id="GAA0877750.1"/>
    </source>
</evidence>
<proteinExistence type="predicted"/>
<accession>A0ABN1MX44</accession>
<name>A0ABN1MX44_9BACT</name>
<dbReference type="EMBL" id="BAAAFI010000002">
    <property type="protein sequence ID" value="GAA0877750.1"/>
    <property type="molecule type" value="Genomic_DNA"/>
</dbReference>
<reference evidence="1 2" key="1">
    <citation type="journal article" date="2019" name="Int. J. Syst. Evol. Microbiol.">
        <title>The Global Catalogue of Microorganisms (GCM) 10K type strain sequencing project: providing services to taxonomists for standard genome sequencing and annotation.</title>
        <authorList>
            <consortium name="The Broad Institute Genomics Platform"/>
            <consortium name="The Broad Institute Genome Sequencing Center for Infectious Disease"/>
            <person name="Wu L."/>
            <person name="Ma J."/>
        </authorList>
    </citation>
    <scope>NUCLEOTIDE SEQUENCE [LARGE SCALE GENOMIC DNA]</scope>
    <source>
        <strain evidence="1 2">JCM 16112</strain>
    </source>
</reference>
<dbReference type="Pfam" id="PF20420">
    <property type="entry name" value="DUF6702"/>
    <property type="match status" value="1"/>
</dbReference>